<evidence type="ECO:0000259" key="2">
    <source>
        <dbReference type="Pfam" id="PF13439"/>
    </source>
</evidence>
<dbReference type="InterPro" id="IPR028098">
    <property type="entry name" value="Glyco_trans_4-like_N"/>
</dbReference>
<sequence>MSARLGVVALSGPNNGGTYQYTLAMLHGLRHVAGFDITLYGDSSNPDFAELGYPIVPFAETRRQQVTALAARRLHLALPDPFAAEDLLLAPIYSLALLHTSKPFAFTLHDLQENYYPQNFSRWQRIWRHETYAALLGRARRVICESRHVKADIANSFGVAGERIKVIPAPPQRQFLTRQPDAELEAVRQRLQLPQRFLFYPAQFWVHKNHLRLVEAFGEVLKQAPDLKLVLTGKQRDEYRNVMDAVNRLGLGANVVHVGFVERDELQAIYRLATALVMPSLFESISIPVYEAFLAGTPVIASDIHAIPEQVGDAGLLFDPTSVASIAHAILKVVQNGDLAKDLVAKARERMQQMTPEHYGEQLQDLLDEMRD</sequence>
<dbReference type="PANTHER" id="PTHR46401">
    <property type="entry name" value="GLYCOSYLTRANSFERASE WBBK-RELATED"/>
    <property type="match status" value="1"/>
</dbReference>
<dbReference type="EMBL" id="JAATTO010000027">
    <property type="protein sequence ID" value="MBC9980463.1"/>
    <property type="molecule type" value="Genomic_DNA"/>
</dbReference>
<name>A0ABR7U9D5_9BRAD</name>
<dbReference type="PANTHER" id="PTHR46401:SF8">
    <property type="entry name" value="BLL6006 PROTEIN"/>
    <property type="match status" value="1"/>
</dbReference>
<feature type="domain" description="Glycosyl transferase family 1" evidence="1">
    <location>
        <begin position="192"/>
        <end position="350"/>
    </location>
</feature>
<dbReference type="Pfam" id="PF13439">
    <property type="entry name" value="Glyco_transf_4"/>
    <property type="match status" value="1"/>
</dbReference>
<dbReference type="CDD" id="cd03809">
    <property type="entry name" value="GT4_MtfB-like"/>
    <property type="match status" value="1"/>
</dbReference>
<dbReference type="SUPFAM" id="SSF53756">
    <property type="entry name" value="UDP-Glycosyltransferase/glycogen phosphorylase"/>
    <property type="match status" value="1"/>
</dbReference>
<accession>A0ABR7U9D5</accession>
<dbReference type="InterPro" id="IPR001296">
    <property type="entry name" value="Glyco_trans_1"/>
</dbReference>
<proteinExistence type="predicted"/>
<comment type="caution">
    <text evidence="3">The sequence shown here is derived from an EMBL/GenBank/DDBJ whole genome shotgun (WGS) entry which is preliminary data.</text>
</comment>
<dbReference type="Pfam" id="PF00534">
    <property type="entry name" value="Glycos_transf_1"/>
    <property type="match status" value="1"/>
</dbReference>
<reference evidence="3 4" key="1">
    <citation type="journal article" date="2020" name="Arch. Microbiol.">
        <title>Bradyrhizobium campsiandrae sp. nov., a nitrogen-fixing bacterial strain isolated from a native leguminous tree from the Amazon adapted to flooded conditions.</title>
        <authorList>
            <person name="Cabral Michel D."/>
            <person name="Martins da Costa E."/>
            <person name="Azarias Guimaraes A."/>
            <person name="Soares de Carvalho T."/>
            <person name="Santos de Castro Caputo P."/>
            <person name="Willems A."/>
            <person name="de Souza Moreira F.M."/>
        </authorList>
    </citation>
    <scope>NUCLEOTIDE SEQUENCE [LARGE SCALE GENOMIC DNA]</scope>
    <source>
        <strain evidence="4">INPA 384B</strain>
    </source>
</reference>
<gene>
    <name evidence="3" type="ORF">HA482_19870</name>
</gene>
<dbReference type="Proteomes" id="UP000639516">
    <property type="component" value="Unassembled WGS sequence"/>
</dbReference>
<dbReference type="RefSeq" id="WP_188098562.1">
    <property type="nucleotide sequence ID" value="NZ_JAANIH010000009.1"/>
</dbReference>
<dbReference type="Gene3D" id="3.40.50.2000">
    <property type="entry name" value="Glycogen Phosphorylase B"/>
    <property type="match status" value="2"/>
</dbReference>
<evidence type="ECO:0000313" key="3">
    <source>
        <dbReference type="EMBL" id="MBC9980463.1"/>
    </source>
</evidence>
<evidence type="ECO:0000259" key="1">
    <source>
        <dbReference type="Pfam" id="PF00534"/>
    </source>
</evidence>
<keyword evidence="4" id="KW-1185">Reference proteome</keyword>
<feature type="domain" description="Glycosyltransferase subfamily 4-like N-terminal" evidence="2">
    <location>
        <begin position="16"/>
        <end position="168"/>
    </location>
</feature>
<organism evidence="3 4">
    <name type="scientific">Bradyrhizobium campsiandrae</name>
    <dbReference type="NCBI Taxonomy" id="1729892"/>
    <lineage>
        <taxon>Bacteria</taxon>
        <taxon>Pseudomonadati</taxon>
        <taxon>Pseudomonadota</taxon>
        <taxon>Alphaproteobacteria</taxon>
        <taxon>Hyphomicrobiales</taxon>
        <taxon>Nitrobacteraceae</taxon>
        <taxon>Bradyrhizobium</taxon>
    </lineage>
</organism>
<protein>
    <submittedName>
        <fullName evidence="3">Glycosyltransferase family 4 protein</fullName>
    </submittedName>
</protein>
<evidence type="ECO:0000313" key="4">
    <source>
        <dbReference type="Proteomes" id="UP000639516"/>
    </source>
</evidence>